<dbReference type="PANTHER" id="PTHR35894">
    <property type="entry name" value="GENERAL SECRETION PATHWAY PROTEIN A-RELATED"/>
    <property type="match status" value="1"/>
</dbReference>
<dbReference type="Pfam" id="PF13401">
    <property type="entry name" value="AAA_22"/>
    <property type="match status" value="1"/>
</dbReference>
<dbReference type="EMBL" id="JAQAGZ010000039">
    <property type="protein sequence ID" value="MCZ8517489.1"/>
    <property type="molecule type" value="Genomic_DNA"/>
</dbReference>
<dbReference type="Gene3D" id="3.40.50.300">
    <property type="entry name" value="P-loop containing nucleotide triphosphate hydrolases"/>
    <property type="match status" value="1"/>
</dbReference>
<feature type="domain" description="AAA+ ATPase" evidence="1">
    <location>
        <begin position="41"/>
        <end position="172"/>
    </location>
</feature>
<dbReference type="InterPro" id="IPR027417">
    <property type="entry name" value="P-loop_NTPase"/>
</dbReference>
<dbReference type="InterPro" id="IPR052026">
    <property type="entry name" value="ExeA_AAA_ATPase_DNA-bind"/>
</dbReference>
<dbReference type="SUPFAM" id="SSF52540">
    <property type="entry name" value="P-loop containing nucleoside triphosphate hydrolases"/>
    <property type="match status" value="1"/>
</dbReference>
<protein>
    <submittedName>
        <fullName evidence="2">AAA family ATPase</fullName>
    </submittedName>
</protein>
<dbReference type="InterPro" id="IPR003593">
    <property type="entry name" value="AAA+_ATPase"/>
</dbReference>
<name>A0ABT4QKU1_9BACL</name>
<gene>
    <name evidence="2" type="ORF">O9H85_35160</name>
</gene>
<sequence>MIRSFFGWERTPFTKEIEPRHFHRSDRFEQCVARLQYMVMTRSIGCVTGEIGSGKSTSIRALKERIDANKYRFLYLSDAHLKPRDFYRELLHQFGASPRFLRGEAKRQFQHLVWDLFENQKKVAVVVIDEAHLLSGDMLQEIRFLTNFNMDSVSPLALILVGQPELQATLQLRVFKPITQRMNVRFHLESLSSQETRAYIEHHLEVAGSTHPVFTTEAMDAIYAHTRGISREINNVCTASLLDAVLRKDKLIDAIHVSRILTEFDDQ</sequence>
<dbReference type="PANTHER" id="PTHR35894:SF1">
    <property type="entry name" value="PHOSPHORIBULOKINASE _ URIDINE KINASE FAMILY"/>
    <property type="match status" value="1"/>
</dbReference>
<evidence type="ECO:0000313" key="2">
    <source>
        <dbReference type="EMBL" id="MCZ8517489.1"/>
    </source>
</evidence>
<dbReference type="RefSeq" id="WP_269886015.1">
    <property type="nucleotide sequence ID" value="NZ_JAQAGZ010000039.1"/>
</dbReference>
<keyword evidence="3" id="KW-1185">Reference proteome</keyword>
<dbReference type="Proteomes" id="UP001527882">
    <property type="component" value="Unassembled WGS sequence"/>
</dbReference>
<evidence type="ECO:0000313" key="3">
    <source>
        <dbReference type="Proteomes" id="UP001527882"/>
    </source>
</evidence>
<accession>A0ABT4QKU1</accession>
<evidence type="ECO:0000259" key="1">
    <source>
        <dbReference type="SMART" id="SM00382"/>
    </source>
</evidence>
<dbReference type="InterPro" id="IPR049945">
    <property type="entry name" value="AAA_22"/>
</dbReference>
<dbReference type="SMART" id="SM00382">
    <property type="entry name" value="AAA"/>
    <property type="match status" value="1"/>
</dbReference>
<proteinExistence type="predicted"/>
<reference evidence="2 3" key="1">
    <citation type="submission" date="2022-12" db="EMBL/GenBank/DDBJ databases">
        <title>Draft genome sequence of Paenibacillus sp. dW9.</title>
        <authorList>
            <person name="Choi E.-W."/>
            <person name="Kim D.-U."/>
        </authorList>
    </citation>
    <scope>NUCLEOTIDE SEQUENCE [LARGE SCALE GENOMIC DNA]</scope>
    <source>
        <strain evidence="3">dW9</strain>
    </source>
</reference>
<organism evidence="2 3">
    <name type="scientific">Paenibacillus gyeongsangnamensis</name>
    <dbReference type="NCBI Taxonomy" id="3388067"/>
    <lineage>
        <taxon>Bacteria</taxon>
        <taxon>Bacillati</taxon>
        <taxon>Bacillota</taxon>
        <taxon>Bacilli</taxon>
        <taxon>Bacillales</taxon>
        <taxon>Paenibacillaceae</taxon>
        <taxon>Paenibacillus</taxon>
    </lineage>
</organism>
<comment type="caution">
    <text evidence="2">The sequence shown here is derived from an EMBL/GenBank/DDBJ whole genome shotgun (WGS) entry which is preliminary data.</text>
</comment>